<dbReference type="SMART" id="SM00651">
    <property type="entry name" value="Sm"/>
    <property type="match status" value="1"/>
</dbReference>
<organism evidence="2 3">
    <name type="scientific">Ambispora leptoticha</name>
    <dbReference type="NCBI Taxonomy" id="144679"/>
    <lineage>
        <taxon>Eukaryota</taxon>
        <taxon>Fungi</taxon>
        <taxon>Fungi incertae sedis</taxon>
        <taxon>Mucoromycota</taxon>
        <taxon>Glomeromycotina</taxon>
        <taxon>Glomeromycetes</taxon>
        <taxon>Archaeosporales</taxon>
        <taxon>Ambisporaceae</taxon>
        <taxon>Ambispora</taxon>
    </lineage>
</organism>
<dbReference type="AlphaFoldDB" id="A0A9N8V778"/>
<comment type="caution">
    <text evidence="2">The sequence shown here is derived from an EMBL/GenBank/DDBJ whole genome shotgun (WGS) entry which is preliminary data.</text>
</comment>
<dbReference type="Gene3D" id="2.30.30.100">
    <property type="match status" value="1"/>
</dbReference>
<dbReference type="InterPro" id="IPR047575">
    <property type="entry name" value="Sm"/>
</dbReference>
<dbReference type="EMBL" id="CAJVPS010000007">
    <property type="protein sequence ID" value="CAG8439185.1"/>
    <property type="molecule type" value="Genomic_DNA"/>
</dbReference>
<dbReference type="Proteomes" id="UP000789508">
    <property type="component" value="Unassembled WGS sequence"/>
</dbReference>
<dbReference type="InterPro" id="IPR010920">
    <property type="entry name" value="LSM_dom_sf"/>
</dbReference>
<evidence type="ECO:0000259" key="1">
    <source>
        <dbReference type="PROSITE" id="PS52002"/>
    </source>
</evidence>
<keyword evidence="3" id="KW-1185">Reference proteome</keyword>
<evidence type="ECO:0000313" key="3">
    <source>
        <dbReference type="Proteomes" id="UP000789508"/>
    </source>
</evidence>
<dbReference type="PANTHER" id="PTHR10701:SF5">
    <property type="entry name" value="N-ALPHA-ACETYLTRANSFERASE 38, NATC AUXILIARY SUBUNIT"/>
    <property type="match status" value="1"/>
</dbReference>
<dbReference type="Pfam" id="PF01423">
    <property type="entry name" value="LSM"/>
    <property type="match status" value="1"/>
</dbReference>
<dbReference type="GO" id="GO:0031417">
    <property type="term" value="C:NatC complex"/>
    <property type="evidence" value="ECO:0007669"/>
    <property type="project" value="InterPro"/>
</dbReference>
<dbReference type="InterPro" id="IPR034110">
    <property type="entry name" value="LSMD1_Sm"/>
</dbReference>
<evidence type="ECO:0000313" key="2">
    <source>
        <dbReference type="EMBL" id="CAG8439185.1"/>
    </source>
</evidence>
<reference evidence="2" key="1">
    <citation type="submission" date="2021-06" db="EMBL/GenBank/DDBJ databases">
        <authorList>
            <person name="Kallberg Y."/>
            <person name="Tangrot J."/>
            <person name="Rosling A."/>
        </authorList>
    </citation>
    <scope>NUCLEOTIDE SEQUENCE</scope>
    <source>
        <strain evidence="2">FL130A</strain>
    </source>
</reference>
<dbReference type="OrthoDB" id="368909at2759"/>
<dbReference type="PROSITE" id="PS52002">
    <property type="entry name" value="SM"/>
    <property type="match status" value="1"/>
</dbReference>
<dbReference type="SUPFAM" id="SSF50182">
    <property type="entry name" value="Sm-like ribonucleoproteins"/>
    <property type="match status" value="1"/>
</dbReference>
<proteinExistence type="predicted"/>
<dbReference type="InterPro" id="IPR050914">
    <property type="entry name" value="snRNP_SmB/NAA38-like"/>
</dbReference>
<feature type="domain" description="Sm" evidence="1">
    <location>
        <begin position="9"/>
        <end position="80"/>
    </location>
</feature>
<dbReference type="CDD" id="cd06168">
    <property type="entry name" value="LSMD1"/>
    <property type="match status" value="1"/>
</dbReference>
<name>A0A9N8V778_9GLOM</name>
<dbReference type="InterPro" id="IPR001163">
    <property type="entry name" value="Sm_dom_euk/arc"/>
</dbReference>
<dbReference type="GO" id="GO:0003723">
    <property type="term" value="F:RNA binding"/>
    <property type="evidence" value="ECO:0007669"/>
    <property type="project" value="InterPro"/>
</dbReference>
<gene>
    <name evidence="2" type="ORF">ALEPTO_LOCUS152</name>
</gene>
<sequence length="96" mass="10969">MNKDTQDTPKIAKLRSYLNLKARITVSDGRVFNGTFVCIDKYKNIILANTEEFRGVEKRYVGLVMVPGKHLIKAEIEDLEVPKNNISDSEKDQRIS</sequence>
<protein>
    <submittedName>
        <fullName evidence="2">7427_t:CDS:1</fullName>
    </submittedName>
</protein>
<accession>A0A9N8V778</accession>
<dbReference type="PANTHER" id="PTHR10701">
    <property type="entry name" value="SMALL NUCLEAR RIBONUCLEOPROTEIN-ASSOCIATED PROTEIN B AND N"/>
    <property type="match status" value="1"/>
</dbReference>